<evidence type="ECO:0000313" key="1">
    <source>
        <dbReference type="EMBL" id="CAG5081280.1"/>
    </source>
</evidence>
<organism evidence="1 2">
    <name type="scientific">Parvicella tangerina</name>
    <dbReference type="NCBI Taxonomy" id="2829795"/>
    <lineage>
        <taxon>Bacteria</taxon>
        <taxon>Pseudomonadati</taxon>
        <taxon>Bacteroidota</taxon>
        <taxon>Flavobacteriia</taxon>
        <taxon>Flavobacteriales</taxon>
        <taxon>Parvicellaceae</taxon>
        <taxon>Parvicella</taxon>
    </lineage>
</organism>
<dbReference type="EMBL" id="OU015584">
    <property type="protein sequence ID" value="CAG5081280.1"/>
    <property type="molecule type" value="Genomic_DNA"/>
</dbReference>
<proteinExistence type="predicted"/>
<reference evidence="1" key="1">
    <citation type="submission" date="2021-04" db="EMBL/GenBank/DDBJ databases">
        <authorList>
            <person name="Rodrigo-Torres L."/>
            <person name="Arahal R. D."/>
            <person name="Lucena T."/>
        </authorList>
    </citation>
    <scope>NUCLEOTIDE SEQUENCE</scope>
    <source>
        <strain evidence="1">AS29M-1</strain>
    </source>
</reference>
<name>A0A916NRH9_9FLAO</name>
<keyword evidence="2" id="KW-1185">Reference proteome</keyword>
<dbReference type="RefSeq" id="WP_258541780.1">
    <property type="nucleotide sequence ID" value="NZ_OU015584.1"/>
</dbReference>
<evidence type="ECO:0008006" key="3">
    <source>
        <dbReference type="Google" id="ProtNLM"/>
    </source>
</evidence>
<dbReference type="KEGG" id="ptan:CRYO30217_01581"/>
<dbReference type="AlphaFoldDB" id="A0A916NRH9"/>
<accession>A0A916NRH9</accession>
<protein>
    <recommendedName>
        <fullName evidence="3">RHS repeat-associated core domain-containing protein</fullName>
    </recommendedName>
</protein>
<dbReference type="Proteomes" id="UP000683507">
    <property type="component" value="Chromosome"/>
</dbReference>
<sequence>MHDPRLGRFFAVDPLTAKYPHYTPYSFSGNKVIAFIELEGMEELSAITVNKEKWTGTIDLSKTENRSTKEAIEKQTGIKLGANDIVTFDYQGGILANNSYLQTINVSSAGQKTKKHQISVEREEVPVFEGTGRVTVGVQGGFETRLGGEHFGVELNAVNVELGELTVSQRYDSDAPVKFEADYIGKDHRVEVSQSIGLELGIVGYNVERSFEIDTRTGNDYGEEITERYNVGPIMGEEGSEQLNGHTTTSKSFIGVDIGFKGALILGVDVGVKSGKEIITTKTETKNY</sequence>
<evidence type="ECO:0000313" key="2">
    <source>
        <dbReference type="Proteomes" id="UP000683507"/>
    </source>
</evidence>
<gene>
    <name evidence="1" type="ORF">CRYO30217_01581</name>
</gene>